<dbReference type="EnsemblPlants" id="Pp3c4_7734V3.1">
    <property type="protein sequence ID" value="Pp3c4_7734V3.1"/>
    <property type="gene ID" value="Pp3c4_7734"/>
</dbReference>
<proteinExistence type="predicted"/>
<reference evidence="3" key="3">
    <citation type="submission" date="2020-12" db="UniProtKB">
        <authorList>
            <consortium name="EnsemblPlants"/>
        </authorList>
    </citation>
    <scope>IDENTIFICATION</scope>
</reference>
<protein>
    <submittedName>
        <fullName evidence="2 3">Uncharacterized protein</fullName>
    </submittedName>
</protein>
<feature type="transmembrane region" description="Helical" evidence="1">
    <location>
        <begin position="116"/>
        <end position="147"/>
    </location>
</feature>
<organism evidence="2">
    <name type="scientific">Physcomitrium patens</name>
    <name type="common">Spreading-leaved earth moss</name>
    <name type="synonym">Physcomitrella patens</name>
    <dbReference type="NCBI Taxonomy" id="3218"/>
    <lineage>
        <taxon>Eukaryota</taxon>
        <taxon>Viridiplantae</taxon>
        <taxon>Streptophyta</taxon>
        <taxon>Embryophyta</taxon>
        <taxon>Bryophyta</taxon>
        <taxon>Bryophytina</taxon>
        <taxon>Bryopsida</taxon>
        <taxon>Funariidae</taxon>
        <taxon>Funariales</taxon>
        <taxon>Funariaceae</taxon>
        <taxon>Physcomitrium</taxon>
    </lineage>
</organism>
<dbReference type="AlphaFoldDB" id="A0A2K1KML6"/>
<accession>A0A2K1KML6</accession>
<dbReference type="EMBL" id="ABEU02000004">
    <property type="protein sequence ID" value="PNR55022.1"/>
    <property type="molecule type" value="Genomic_DNA"/>
</dbReference>
<keyword evidence="1" id="KW-0472">Membrane</keyword>
<sequence length="152" mass="16637">MADYLAYTITELITNKLRLDPSGQFSSRSSSSRGQKHATFLPPFPSLSVSLFLSFFLSFSTLPVARRGLSGNTQSWNHCAALAAAAQSWFITRMGWGGAQTQHSTAQHSKQPDLNLSTWVGIAILALHCFGCVVLCSVVLYCIAWLVHNSAW</sequence>
<reference evidence="2 4" key="2">
    <citation type="journal article" date="2018" name="Plant J.">
        <title>The Physcomitrella patens chromosome-scale assembly reveals moss genome structure and evolution.</title>
        <authorList>
            <person name="Lang D."/>
            <person name="Ullrich K.K."/>
            <person name="Murat F."/>
            <person name="Fuchs J."/>
            <person name="Jenkins J."/>
            <person name="Haas F.B."/>
            <person name="Piednoel M."/>
            <person name="Gundlach H."/>
            <person name="Van Bel M."/>
            <person name="Meyberg R."/>
            <person name="Vives C."/>
            <person name="Morata J."/>
            <person name="Symeonidi A."/>
            <person name="Hiss M."/>
            <person name="Muchero W."/>
            <person name="Kamisugi Y."/>
            <person name="Saleh O."/>
            <person name="Blanc G."/>
            <person name="Decker E.L."/>
            <person name="van Gessel N."/>
            <person name="Grimwood J."/>
            <person name="Hayes R.D."/>
            <person name="Graham S.W."/>
            <person name="Gunter L.E."/>
            <person name="McDaniel S.F."/>
            <person name="Hoernstein S.N.W."/>
            <person name="Larsson A."/>
            <person name="Li F.W."/>
            <person name="Perroud P.F."/>
            <person name="Phillips J."/>
            <person name="Ranjan P."/>
            <person name="Rokshar D.S."/>
            <person name="Rothfels C.J."/>
            <person name="Schneider L."/>
            <person name="Shu S."/>
            <person name="Stevenson D.W."/>
            <person name="Thummler F."/>
            <person name="Tillich M."/>
            <person name="Villarreal Aguilar J.C."/>
            <person name="Widiez T."/>
            <person name="Wong G.K."/>
            <person name="Wymore A."/>
            <person name="Zhang Y."/>
            <person name="Zimmer A.D."/>
            <person name="Quatrano R.S."/>
            <person name="Mayer K.F.X."/>
            <person name="Goodstein D."/>
            <person name="Casacuberta J.M."/>
            <person name="Vandepoele K."/>
            <person name="Reski R."/>
            <person name="Cuming A.C."/>
            <person name="Tuskan G.A."/>
            <person name="Maumus F."/>
            <person name="Salse J."/>
            <person name="Schmutz J."/>
            <person name="Rensing S.A."/>
        </authorList>
    </citation>
    <scope>NUCLEOTIDE SEQUENCE [LARGE SCALE GENOMIC DNA]</scope>
    <source>
        <strain evidence="3 4">cv. Gransden 2004</strain>
    </source>
</reference>
<evidence type="ECO:0000313" key="2">
    <source>
        <dbReference type="EMBL" id="PNR55022.1"/>
    </source>
</evidence>
<feature type="transmembrane region" description="Helical" evidence="1">
    <location>
        <begin position="44"/>
        <end position="64"/>
    </location>
</feature>
<dbReference type="InParanoid" id="A0A2K1KML6"/>
<gene>
    <name evidence="2" type="ORF">PHYPA_005915</name>
</gene>
<dbReference type="Gramene" id="Pp3c4_7734V3.1">
    <property type="protein sequence ID" value="Pp3c4_7734V3.1"/>
    <property type="gene ID" value="Pp3c4_7734"/>
</dbReference>
<name>A0A2K1KML6_PHYPA</name>
<evidence type="ECO:0000313" key="3">
    <source>
        <dbReference type="EnsemblPlants" id="Pp3c4_7734V3.1"/>
    </source>
</evidence>
<keyword evidence="1" id="KW-1133">Transmembrane helix</keyword>
<evidence type="ECO:0000313" key="4">
    <source>
        <dbReference type="Proteomes" id="UP000006727"/>
    </source>
</evidence>
<dbReference type="Proteomes" id="UP000006727">
    <property type="component" value="Chromosome 4"/>
</dbReference>
<keyword evidence="4" id="KW-1185">Reference proteome</keyword>
<keyword evidence="1" id="KW-0812">Transmembrane</keyword>
<evidence type="ECO:0000256" key="1">
    <source>
        <dbReference type="SAM" id="Phobius"/>
    </source>
</evidence>
<reference evidence="2 4" key="1">
    <citation type="journal article" date="2008" name="Science">
        <title>The Physcomitrella genome reveals evolutionary insights into the conquest of land by plants.</title>
        <authorList>
            <person name="Rensing S."/>
            <person name="Lang D."/>
            <person name="Zimmer A."/>
            <person name="Terry A."/>
            <person name="Salamov A."/>
            <person name="Shapiro H."/>
            <person name="Nishiyama T."/>
            <person name="Perroud P.-F."/>
            <person name="Lindquist E."/>
            <person name="Kamisugi Y."/>
            <person name="Tanahashi T."/>
            <person name="Sakakibara K."/>
            <person name="Fujita T."/>
            <person name="Oishi K."/>
            <person name="Shin-I T."/>
            <person name="Kuroki Y."/>
            <person name="Toyoda A."/>
            <person name="Suzuki Y."/>
            <person name="Hashimoto A."/>
            <person name="Yamaguchi K."/>
            <person name="Sugano A."/>
            <person name="Kohara Y."/>
            <person name="Fujiyama A."/>
            <person name="Anterola A."/>
            <person name="Aoki S."/>
            <person name="Ashton N."/>
            <person name="Barbazuk W.B."/>
            <person name="Barker E."/>
            <person name="Bennetzen J."/>
            <person name="Bezanilla M."/>
            <person name="Blankenship R."/>
            <person name="Cho S.H."/>
            <person name="Dutcher S."/>
            <person name="Estelle M."/>
            <person name="Fawcett J.A."/>
            <person name="Gundlach H."/>
            <person name="Hanada K."/>
            <person name="Heyl A."/>
            <person name="Hicks K.A."/>
            <person name="Hugh J."/>
            <person name="Lohr M."/>
            <person name="Mayer K."/>
            <person name="Melkozernov A."/>
            <person name="Murata T."/>
            <person name="Nelson D."/>
            <person name="Pils B."/>
            <person name="Prigge M."/>
            <person name="Reiss B."/>
            <person name="Renner T."/>
            <person name="Rombauts S."/>
            <person name="Rushton P."/>
            <person name="Sanderfoot A."/>
            <person name="Schween G."/>
            <person name="Shiu S.-H."/>
            <person name="Stueber K."/>
            <person name="Theodoulou F.L."/>
            <person name="Tu H."/>
            <person name="Van de Peer Y."/>
            <person name="Verrier P.J."/>
            <person name="Waters E."/>
            <person name="Wood A."/>
            <person name="Yang L."/>
            <person name="Cove D."/>
            <person name="Cuming A."/>
            <person name="Hasebe M."/>
            <person name="Lucas S."/>
            <person name="Mishler D.B."/>
            <person name="Reski R."/>
            <person name="Grigoriev I."/>
            <person name="Quatrano R.S."/>
            <person name="Boore J.L."/>
        </authorList>
    </citation>
    <scope>NUCLEOTIDE SEQUENCE [LARGE SCALE GENOMIC DNA]</scope>
    <source>
        <strain evidence="3 4">cv. Gransden 2004</strain>
    </source>
</reference>